<evidence type="ECO:0000313" key="5">
    <source>
        <dbReference type="Proteomes" id="UP000520770"/>
    </source>
</evidence>
<dbReference type="AlphaFoldDB" id="A0A7W6SA87"/>
<evidence type="ECO:0000313" key="4">
    <source>
        <dbReference type="EMBL" id="MBB4447105.1"/>
    </source>
</evidence>
<keyword evidence="1" id="KW-1133">Transmembrane helix</keyword>
<evidence type="ECO:0000313" key="7">
    <source>
        <dbReference type="Proteomes" id="UP000576087"/>
    </source>
</evidence>
<name>A0A7W6SA87_9HYPH</name>
<evidence type="ECO:0000313" key="3">
    <source>
        <dbReference type="EMBL" id="MBB4412473.1"/>
    </source>
</evidence>
<gene>
    <name evidence="3" type="ORF">GGE31_002986</name>
    <name evidence="2" type="ORF">GGE33_003067</name>
    <name evidence="4" type="ORF">GGE35_002927</name>
</gene>
<feature type="transmembrane region" description="Helical" evidence="1">
    <location>
        <begin position="24"/>
        <end position="47"/>
    </location>
</feature>
<protein>
    <submittedName>
        <fullName evidence="2">Uncharacterized protein</fullName>
    </submittedName>
</protein>
<organism evidence="2 5">
    <name type="scientific">Aliirhizobium cellulosilyticum</name>
    <dbReference type="NCBI Taxonomy" id="393664"/>
    <lineage>
        <taxon>Bacteria</taxon>
        <taxon>Pseudomonadati</taxon>
        <taxon>Pseudomonadota</taxon>
        <taxon>Alphaproteobacteria</taxon>
        <taxon>Hyphomicrobiales</taxon>
        <taxon>Rhizobiaceae</taxon>
        <taxon>Aliirhizobium</taxon>
    </lineage>
</organism>
<dbReference type="EMBL" id="JACIGW010000003">
    <property type="protein sequence ID" value="MBB4349305.1"/>
    <property type="molecule type" value="Genomic_DNA"/>
</dbReference>
<keyword evidence="1" id="KW-0812">Transmembrane</keyword>
<dbReference type="Proteomes" id="UP000524535">
    <property type="component" value="Unassembled WGS sequence"/>
</dbReference>
<accession>A0A7W6SA87</accession>
<evidence type="ECO:0000256" key="1">
    <source>
        <dbReference type="SAM" id="Phobius"/>
    </source>
</evidence>
<dbReference type="EMBL" id="JACIGY010000003">
    <property type="protein sequence ID" value="MBB4412473.1"/>
    <property type="molecule type" value="Genomic_DNA"/>
</dbReference>
<proteinExistence type="predicted"/>
<comment type="caution">
    <text evidence="2">The sequence shown here is derived from an EMBL/GenBank/DDBJ whole genome shotgun (WGS) entry which is preliminary data.</text>
</comment>
<keyword evidence="6" id="KW-1185">Reference proteome</keyword>
<keyword evidence="1" id="KW-0472">Membrane</keyword>
<sequence length="48" mass="5246">MPYLASRHSPETEQPKPITNYRKLLLAIMSVIFAVGVLSVCVLSVTAT</sequence>
<dbReference type="Proteomes" id="UP000520770">
    <property type="component" value="Unassembled WGS sequence"/>
</dbReference>
<evidence type="ECO:0000313" key="2">
    <source>
        <dbReference type="EMBL" id="MBB4349305.1"/>
    </source>
</evidence>
<reference evidence="5 6" key="1">
    <citation type="submission" date="2020-08" db="EMBL/GenBank/DDBJ databases">
        <title>Genomic Encyclopedia of Type Strains, Phase IV (KMG-V): Genome sequencing to study the core and pangenomes of soil and plant-associated prokaryotes.</title>
        <authorList>
            <person name="Whitman W."/>
        </authorList>
    </citation>
    <scope>NUCLEOTIDE SEQUENCE [LARGE SCALE GENOMIC DNA]</scope>
    <source>
        <strain evidence="3 6">SEMIA 444</strain>
        <strain evidence="2 5">SEMIA 448</strain>
        <strain evidence="4 7">SEMIA 452</strain>
    </source>
</reference>
<dbReference type="EMBL" id="JACIHM010000003">
    <property type="protein sequence ID" value="MBB4447105.1"/>
    <property type="molecule type" value="Genomic_DNA"/>
</dbReference>
<evidence type="ECO:0000313" key="6">
    <source>
        <dbReference type="Proteomes" id="UP000524535"/>
    </source>
</evidence>
<dbReference type="Proteomes" id="UP000576087">
    <property type="component" value="Unassembled WGS sequence"/>
</dbReference>